<protein>
    <recommendedName>
        <fullName evidence="5">Lipoprotein</fullName>
    </recommendedName>
</protein>
<feature type="region of interest" description="Disordered" evidence="1">
    <location>
        <begin position="32"/>
        <end position="110"/>
    </location>
</feature>
<gene>
    <name evidence="3" type="ORF">NCTC10124_00803</name>
</gene>
<dbReference type="EMBL" id="LS991953">
    <property type="protein sequence ID" value="SYV93074.1"/>
    <property type="molecule type" value="Genomic_DNA"/>
</dbReference>
<organism evidence="3 4">
    <name type="scientific">Mycoplasmopsis synoviae</name>
    <name type="common">Mycoplasma synoviae</name>
    <dbReference type="NCBI Taxonomy" id="2109"/>
    <lineage>
        <taxon>Bacteria</taxon>
        <taxon>Bacillati</taxon>
        <taxon>Mycoplasmatota</taxon>
        <taxon>Mycoplasmoidales</taxon>
        <taxon>Metamycoplasmataceae</taxon>
        <taxon>Mycoplasmopsis</taxon>
    </lineage>
</organism>
<feature type="compositionally biased region" description="Polar residues" evidence="1">
    <location>
        <begin position="97"/>
        <end position="110"/>
    </location>
</feature>
<reference evidence="4" key="1">
    <citation type="submission" date="2018-06" db="EMBL/GenBank/DDBJ databases">
        <authorList>
            <consortium name="Pathogen Informatics"/>
        </authorList>
    </citation>
    <scope>NUCLEOTIDE SEQUENCE [LARGE SCALE GENOMIC DNA]</scope>
    <source>
        <strain evidence="4">NCTC10124</strain>
    </source>
</reference>
<accession>A0A3B0PHZ5</accession>
<feature type="non-terminal residue" evidence="3">
    <location>
        <position position="110"/>
    </location>
</feature>
<feature type="signal peptide" evidence="2">
    <location>
        <begin position="1"/>
        <end position="25"/>
    </location>
</feature>
<feature type="chain" id="PRO_5017329251" description="Lipoprotein" evidence="2">
    <location>
        <begin position="26"/>
        <end position="110"/>
    </location>
</feature>
<dbReference type="AlphaFoldDB" id="A0A3B0PHZ5"/>
<evidence type="ECO:0000256" key="2">
    <source>
        <dbReference type="SAM" id="SignalP"/>
    </source>
</evidence>
<feature type="compositionally biased region" description="Basic and acidic residues" evidence="1">
    <location>
        <begin position="36"/>
        <end position="47"/>
    </location>
</feature>
<proteinExistence type="predicted"/>
<keyword evidence="2" id="KW-0732">Signal</keyword>
<feature type="compositionally biased region" description="Low complexity" evidence="1">
    <location>
        <begin position="63"/>
        <end position="74"/>
    </location>
</feature>
<evidence type="ECO:0008006" key="5">
    <source>
        <dbReference type="Google" id="ProtNLM"/>
    </source>
</evidence>
<evidence type="ECO:0000313" key="4">
    <source>
        <dbReference type="Proteomes" id="UP000259328"/>
    </source>
</evidence>
<evidence type="ECO:0000313" key="3">
    <source>
        <dbReference type="EMBL" id="SYV93074.1"/>
    </source>
</evidence>
<name>A0A3B0PHZ5_MYCSY</name>
<evidence type="ECO:0000256" key="1">
    <source>
        <dbReference type="SAM" id="MobiDB-lite"/>
    </source>
</evidence>
<dbReference type="Proteomes" id="UP000259328">
    <property type="component" value="Chromosome"/>
</dbReference>
<feature type="compositionally biased region" description="Basic and acidic residues" evidence="1">
    <location>
        <begin position="76"/>
        <end position="88"/>
    </location>
</feature>
<sequence length="110" mass="12404">MKVRSKLKKILMVTAFLSVSILASSCNIFDTLSSRQKKDEKKDDKLYLNKNGDPEDQDDQSKKPVVTPPVTFKPENPSKDPISEKPQEPDAPEAPSAENNFNINTDIKNW</sequence>